<evidence type="ECO:0000256" key="5">
    <source>
        <dbReference type="ARBA" id="ARBA00023136"/>
    </source>
</evidence>
<dbReference type="PANTHER" id="PTHR30213:SF1">
    <property type="entry name" value="INNER MEMBRANE PROTEIN YHJD"/>
    <property type="match status" value="1"/>
</dbReference>
<dbReference type="RefSeq" id="WP_386842126.1">
    <property type="nucleotide sequence ID" value="NZ_JBHUMK010000007.1"/>
</dbReference>
<name>A0ABW5P0F8_9DEIO</name>
<feature type="transmembrane region" description="Helical" evidence="6">
    <location>
        <begin position="381"/>
        <end position="401"/>
    </location>
</feature>
<feature type="transmembrane region" description="Helical" evidence="6">
    <location>
        <begin position="52"/>
        <end position="75"/>
    </location>
</feature>
<gene>
    <name evidence="7" type="ORF">ACFSR9_00830</name>
</gene>
<comment type="caution">
    <text evidence="7">The sequence shown here is derived from an EMBL/GenBank/DDBJ whole genome shotgun (WGS) entry which is preliminary data.</text>
</comment>
<keyword evidence="5 6" id="KW-0472">Membrane</keyword>
<feature type="transmembrane region" description="Helical" evidence="6">
    <location>
        <begin position="204"/>
        <end position="228"/>
    </location>
</feature>
<dbReference type="InterPro" id="IPR017039">
    <property type="entry name" value="Virul_fac_BrkB"/>
</dbReference>
<organism evidence="7 8">
    <name type="scientific">Deinococcus taklimakanensis</name>
    <dbReference type="NCBI Taxonomy" id="536443"/>
    <lineage>
        <taxon>Bacteria</taxon>
        <taxon>Thermotogati</taxon>
        <taxon>Deinococcota</taxon>
        <taxon>Deinococci</taxon>
        <taxon>Deinococcales</taxon>
        <taxon>Deinococcaceae</taxon>
        <taxon>Deinococcus</taxon>
    </lineage>
</organism>
<feature type="transmembrane region" description="Helical" evidence="6">
    <location>
        <begin position="273"/>
        <end position="294"/>
    </location>
</feature>
<evidence type="ECO:0000256" key="6">
    <source>
        <dbReference type="SAM" id="Phobius"/>
    </source>
</evidence>
<dbReference type="Pfam" id="PF03631">
    <property type="entry name" value="Virul_fac_BrkB"/>
    <property type="match status" value="1"/>
</dbReference>
<evidence type="ECO:0000256" key="3">
    <source>
        <dbReference type="ARBA" id="ARBA00022692"/>
    </source>
</evidence>
<evidence type="ECO:0000313" key="8">
    <source>
        <dbReference type="Proteomes" id="UP001597475"/>
    </source>
</evidence>
<keyword evidence="8" id="KW-1185">Reference proteome</keyword>
<dbReference type="EMBL" id="JBHUMK010000007">
    <property type="protein sequence ID" value="MFD2607985.1"/>
    <property type="molecule type" value="Genomic_DNA"/>
</dbReference>
<evidence type="ECO:0000313" key="7">
    <source>
        <dbReference type="EMBL" id="MFD2607985.1"/>
    </source>
</evidence>
<feature type="transmembrane region" description="Helical" evidence="6">
    <location>
        <begin position="116"/>
        <end position="137"/>
    </location>
</feature>
<evidence type="ECO:0000256" key="2">
    <source>
        <dbReference type="ARBA" id="ARBA00022475"/>
    </source>
</evidence>
<proteinExistence type="predicted"/>
<feature type="transmembrane region" description="Helical" evidence="6">
    <location>
        <begin position="240"/>
        <end position="261"/>
    </location>
</feature>
<dbReference type="PANTHER" id="PTHR30213">
    <property type="entry name" value="INNER MEMBRANE PROTEIN YHJD"/>
    <property type="match status" value="1"/>
</dbReference>
<accession>A0ABW5P0F8</accession>
<protein>
    <submittedName>
        <fullName evidence="7">YihY/virulence factor BrkB family protein</fullName>
    </submittedName>
</protein>
<evidence type="ECO:0000256" key="4">
    <source>
        <dbReference type="ARBA" id="ARBA00022989"/>
    </source>
</evidence>
<keyword evidence="2" id="KW-1003">Cell membrane</keyword>
<reference evidence="8" key="1">
    <citation type="journal article" date="2019" name="Int. J. Syst. Evol. Microbiol.">
        <title>The Global Catalogue of Microorganisms (GCM) 10K type strain sequencing project: providing services to taxonomists for standard genome sequencing and annotation.</title>
        <authorList>
            <consortium name="The Broad Institute Genomics Platform"/>
            <consortium name="The Broad Institute Genome Sequencing Center for Infectious Disease"/>
            <person name="Wu L."/>
            <person name="Ma J."/>
        </authorList>
    </citation>
    <scope>NUCLEOTIDE SEQUENCE [LARGE SCALE GENOMIC DNA]</scope>
    <source>
        <strain evidence="8">KCTC 33842</strain>
    </source>
</reference>
<evidence type="ECO:0000256" key="1">
    <source>
        <dbReference type="ARBA" id="ARBA00004651"/>
    </source>
</evidence>
<feature type="transmembrane region" description="Helical" evidence="6">
    <location>
        <begin position="165"/>
        <end position="184"/>
    </location>
</feature>
<sequence>MTTAPSPDRSSLTGSSRAGAARKLTPAALLTVLKEALKAFNQDKAPRLAAALAYYAILSLAPLLVLAVALLGNFLKDPATMNSLFGPEGVVTQNLGSQAAEALQDMLPKGDALNKGTLIASLIGFVTLFLSATGLFVQLQDALNSLWGADPAPKQGPLQMIRTRLISFLMILFIGAILVVFLGVNTYLSAIAHDLGARLGLGALLVRLVTVLVSTLFLTPVFAFIFKFLPTIKLQWKETWVGAAVTALLFTVGQLLIGLYFGRAAPGSAFGAAAAPIALLVWLYYSAMIFFFGAEVTWVYSQKYGSRAGGAANTAKKQALVAQGARLPTTPSAQEQQAAAQANRPIRDARGRVLGVPVPYLPFAQKSAPPRPRQSPALPSLGSAVWNIVSAIMAVPALIFLKLTGLGNKKN</sequence>
<keyword evidence="4 6" id="KW-1133">Transmembrane helix</keyword>
<dbReference type="NCBIfam" id="TIGR00765">
    <property type="entry name" value="yihY_not_rbn"/>
    <property type="match status" value="1"/>
</dbReference>
<dbReference type="Proteomes" id="UP001597475">
    <property type="component" value="Unassembled WGS sequence"/>
</dbReference>
<comment type="subcellular location">
    <subcellularLocation>
        <location evidence="1">Cell membrane</location>
        <topology evidence="1">Multi-pass membrane protein</topology>
    </subcellularLocation>
</comment>
<keyword evidence="3 6" id="KW-0812">Transmembrane</keyword>